<sequence length="242" mass="27201">MEQMISEDIPRTDRGVPYVKMRDLKSLTGLPGSTIQHYANLGLLPGTVKTETNVAWYPPDTVARIRLIRLLQNRHRLSLAQIGALFRRNATDDEVAVMASLHEVVFGQEDPQAISREAFIRDTGLTSETVDRLEALGLLLPVSDGKFDREDVMVASLARKALLMGVDLEDLTFYSELVGKMVAREMRLRRGISRGLSVEQNSAMTLELTRMGRAFRIYLFDRTFQKVIVDSVSGDDLEMQEG</sequence>
<feature type="domain" description="HTH merR-type" evidence="1">
    <location>
        <begin position="27"/>
        <end position="89"/>
    </location>
</feature>
<evidence type="ECO:0000259" key="1">
    <source>
        <dbReference type="SMART" id="SM00422"/>
    </source>
</evidence>
<dbReference type="RefSeq" id="WP_175469482.1">
    <property type="nucleotide sequence ID" value="NZ_FMUX01000002.1"/>
</dbReference>
<dbReference type="STRING" id="419481.SAMN05216233_102169"/>
<dbReference type="GO" id="GO:0006355">
    <property type="term" value="P:regulation of DNA-templated transcription"/>
    <property type="evidence" value="ECO:0007669"/>
    <property type="project" value="InterPro"/>
</dbReference>
<dbReference type="Gene3D" id="1.10.1660.10">
    <property type="match status" value="1"/>
</dbReference>
<dbReference type="InterPro" id="IPR000551">
    <property type="entry name" value="MerR-type_HTH_dom"/>
</dbReference>
<dbReference type="EMBL" id="FMUX01000002">
    <property type="protein sequence ID" value="SCX93098.1"/>
    <property type="molecule type" value="Genomic_DNA"/>
</dbReference>
<proteinExistence type="predicted"/>
<gene>
    <name evidence="2" type="ORF">SAMN05216233_102169</name>
</gene>
<evidence type="ECO:0000313" key="3">
    <source>
        <dbReference type="Proteomes" id="UP000198870"/>
    </source>
</evidence>
<evidence type="ECO:0000313" key="2">
    <source>
        <dbReference type="EMBL" id="SCX93098.1"/>
    </source>
</evidence>
<dbReference type="InterPro" id="IPR009061">
    <property type="entry name" value="DNA-bd_dom_put_sf"/>
</dbReference>
<protein>
    <submittedName>
        <fullName evidence="2">MerR HTH family regulatory protein</fullName>
    </submittedName>
</protein>
<dbReference type="AlphaFoldDB" id="A0A1G5BSB9"/>
<organism evidence="2 3">
    <name type="scientific">Desulfoluna spongiiphila</name>
    <dbReference type="NCBI Taxonomy" id="419481"/>
    <lineage>
        <taxon>Bacteria</taxon>
        <taxon>Pseudomonadati</taxon>
        <taxon>Thermodesulfobacteriota</taxon>
        <taxon>Desulfobacteria</taxon>
        <taxon>Desulfobacterales</taxon>
        <taxon>Desulfolunaceae</taxon>
        <taxon>Desulfoluna</taxon>
    </lineage>
</organism>
<dbReference type="Proteomes" id="UP000198870">
    <property type="component" value="Unassembled WGS sequence"/>
</dbReference>
<reference evidence="2 3" key="1">
    <citation type="submission" date="2016-10" db="EMBL/GenBank/DDBJ databases">
        <authorList>
            <person name="de Groot N.N."/>
        </authorList>
    </citation>
    <scope>NUCLEOTIDE SEQUENCE [LARGE SCALE GENOMIC DNA]</scope>
    <source>
        <strain evidence="2 3">AA1</strain>
    </source>
</reference>
<dbReference type="SUPFAM" id="SSF46955">
    <property type="entry name" value="Putative DNA-binding domain"/>
    <property type="match status" value="1"/>
</dbReference>
<keyword evidence="3" id="KW-1185">Reference proteome</keyword>
<dbReference type="Pfam" id="PF13411">
    <property type="entry name" value="MerR_1"/>
    <property type="match status" value="1"/>
</dbReference>
<accession>A0A1G5BSB9</accession>
<dbReference type="GO" id="GO:0003677">
    <property type="term" value="F:DNA binding"/>
    <property type="evidence" value="ECO:0007669"/>
    <property type="project" value="InterPro"/>
</dbReference>
<name>A0A1G5BSB9_9BACT</name>
<dbReference type="SMART" id="SM00422">
    <property type="entry name" value="HTH_MERR"/>
    <property type="match status" value="1"/>
</dbReference>